<feature type="compositionally biased region" description="Basic and acidic residues" evidence="10">
    <location>
        <begin position="463"/>
        <end position="473"/>
    </location>
</feature>
<dbReference type="GO" id="GO:0015473">
    <property type="term" value="F:fimbrial usher porin activity"/>
    <property type="evidence" value="ECO:0007669"/>
    <property type="project" value="InterPro"/>
</dbReference>
<dbReference type="Gene3D" id="2.60.40.2610">
    <property type="entry name" value="Outer membrane usher protein FimD, plug domain"/>
    <property type="match status" value="1"/>
</dbReference>
<dbReference type="GO" id="GO:0009297">
    <property type="term" value="P:pilus assembly"/>
    <property type="evidence" value="ECO:0007669"/>
    <property type="project" value="InterPro"/>
</dbReference>
<dbReference type="InterPro" id="IPR018030">
    <property type="entry name" value="Fimbrial_membr_usher_CS"/>
</dbReference>
<dbReference type="Pfam" id="PF13954">
    <property type="entry name" value="PapC_N"/>
    <property type="match status" value="1"/>
</dbReference>
<evidence type="ECO:0000256" key="4">
    <source>
        <dbReference type="ARBA" id="ARBA00022452"/>
    </source>
</evidence>
<dbReference type="InterPro" id="IPR000015">
    <property type="entry name" value="Fimb_usher"/>
</dbReference>
<keyword evidence="7 9" id="KW-0472">Membrane</keyword>
<dbReference type="SUPFAM" id="SSF141729">
    <property type="entry name" value="FimD N-terminal domain-like"/>
    <property type="match status" value="1"/>
</dbReference>
<dbReference type="Gene3D" id="2.60.40.3110">
    <property type="match status" value="1"/>
</dbReference>
<dbReference type="InterPro" id="IPR025885">
    <property type="entry name" value="PapC_N"/>
</dbReference>
<keyword evidence="6 11" id="KW-0732">Signal</keyword>
<keyword evidence="9" id="KW-1029">Fimbrium biogenesis</keyword>
<dbReference type="PROSITE" id="PS01151">
    <property type="entry name" value="FIMBRIAL_USHER"/>
    <property type="match status" value="1"/>
</dbReference>
<evidence type="ECO:0000256" key="5">
    <source>
        <dbReference type="ARBA" id="ARBA00022692"/>
    </source>
</evidence>
<evidence type="ECO:0000256" key="8">
    <source>
        <dbReference type="ARBA" id="ARBA00023237"/>
    </source>
</evidence>
<feature type="signal peptide" evidence="11">
    <location>
        <begin position="1"/>
        <end position="34"/>
    </location>
</feature>
<evidence type="ECO:0000256" key="9">
    <source>
        <dbReference type="RuleBase" id="RU003884"/>
    </source>
</evidence>
<name>A0A6S7AR29_9BURK</name>
<keyword evidence="8 9" id="KW-0998">Cell outer membrane</keyword>
<dbReference type="Proteomes" id="UP000494269">
    <property type="component" value="Unassembled WGS sequence"/>
</dbReference>
<dbReference type="InterPro" id="IPR037224">
    <property type="entry name" value="PapC_N_sf"/>
</dbReference>
<evidence type="ECO:0000256" key="2">
    <source>
        <dbReference type="ARBA" id="ARBA00008064"/>
    </source>
</evidence>
<dbReference type="PANTHER" id="PTHR30451:SF8">
    <property type="entry name" value="FIMBRIAL USHER PROTEIN"/>
    <property type="match status" value="1"/>
</dbReference>
<dbReference type="InterPro" id="IPR043142">
    <property type="entry name" value="PapC-like_C_sf"/>
</dbReference>
<evidence type="ECO:0000256" key="6">
    <source>
        <dbReference type="ARBA" id="ARBA00022729"/>
    </source>
</evidence>
<evidence type="ECO:0000256" key="3">
    <source>
        <dbReference type="ARBA" id="ARBA00022448"/>
    </source>
</evidence>
<dbReference type="AlphaFoldDB" id="A0A6S7AR29"/>
<gene>
    <name evidence="14" type="primary">yraJ</name>
    <name evidence="14" type="ORF">LMG3441_05579</name>
</gene>
<dbReference type="Pfam" id="PF13953">
    <property type="entry name" value="PapC_C"/>
    <property type="match status" value="1"/>
</dbReference>
<dbReference type="Gene3D" id="3.10.20.410">
    <property type="match status" value="1"/>
</dbReference>
<keyword evidence="4" id="KW-1134">Transmembrane beta strand</keyword>
<evidence type="ECO:0000259" key="12">
    <source>
        <dbReference type="Pfam" id="PF13953"/>
    </source>
</evidence>
<dbReference type="GO" id="GO:0009279">
    <property type="term" value="C:cell outer membrane"/>
    <property type="evidence" value="ECO:0007669"/>
    <property type="project" value="UniProtKB-SubCell"/>
</dbReference>
<evidence type="ECO:0000256" key="11">
    <source>
        <dbReference type="SAM" id="SignalP"/>
    </source>
</evidence>
<feature type="chain" id="PRO_5028817651" evidence="11">
    <location>
        <begin position="35"/>
        <end position="831"/>
    </location>
</feature>
<evidence type="ECO:0000313" key="14">
    <source>
        <dbReference type="EMBL" id="CAB3740479.1"/>
    </source>
</evidence>
<accession>A0A6S7AR29</accession>
<dbReference type="Pfam" id="PF00577">
    <property type="entry name" value="Usher"/>
    <property type="match status" value="1"/>
</dbReference>
<proteinExistence type="inferred from homology"/>
<comment type="similarity">
    <text evidence="2 9">Belongs to the fimbrial export usher family.</text>
</comment>
<feature type="domain" description="PapC N-terminal" evidence="13">
    <location>
        <begin position="39"/>
        <end position="170"/>
    </location>
</feature>
<evidence type="ECO:0000256" key="7">
    <source>
        <dbReference type="ARBA" id="ARBA00023136"/>
    </source>
</evidence>
<evidence type="ECO:0000256" key="10">
    <source>
        <dbReference type="SAM" id="MobiDB-lite"/>
    </source>
</evidence>
<keyword evidence="3 9" id="KW-0813">Transport</keyword>
<reference evidence="14 15" key="1">
    <citation type="submission" date="2020-04" db="EMBL/GenBank/DDBJ databases">
        <authorList>
            <person name="De Canck E."/>
        </authorList>
    </citation>
    <scope>NUCLEOTIDE SEQUENCE [LARGE SCALE GENOMIC DNA]</scope>
    <source>
        <strain evidence="14 15">LMG 3441</strain>
    </source>
</reference>
<evidence type="ECO:0000256" key="1">
    <source>
        <dbReference type="ARBA" id="ARBA00004571"/>
    </source>
</evidence>
<dbReference type="PANTHER" id="PTHR30451">
    <property type="entry name" value="OUTER MEMBRANE USHER PROTEIN"/>
    <property type="match status" value="1"/>
</dbReference>
<dbReference type="InterPro" id="IPR042186">
    <property type="entry name" value="FimD_plug_dom"/>
</dbReference>
<sequence>MATSFRLRARAACSGAFAAASLMLCAHDPASAQAEGGGFDLEILKSRGLNPAIASHFQNGARFLQGDHTVSISVNGRPIGRAQATFDTQGKLCLTHDLLTLAQLKTPQEQGGDAAPCPDAFLRAWPTTTIDLQPERMAVEIVAPPGAVAKRESTVSYQSGGRAVILNYDVLSSQTRHLSGANRYLQAYTEFGLNANDWILRSNNTYSSVGGKSTWNHLDAYAQRTFHTKETTLQAGQINLQGALFGGVPVNGVQLFPETALQTRTQEGAPISGIAHTQARVEVLQNGIPLASTIVPPGPFTLSDVVPRSLTQDIRVVIHETSGEVRDFIVPAAALQVDRLGAPVGFSGGLGMLRQTGFSNSGATPVASAEYGVSLGSRANLTAGGMFSRDYRAIGARADVILPASAQAALQSQWSHNAHTGRSGAQFLLSGSAMLLPGVSSNVSLLRRTDGYSDIQSASETRPLPHDDPRAPRYRDDRVKQQLSAGLGWSHSTLGGFSANYSESLNTRGHASRRGMLNWGKTFHRTSVSLSFERDVGSSHRNQGSFMYLNLSFPLGKQSVSASMQRQDNGTSYGANTSAAIDDRATYSLSASSSSNGHASYAGSLGVNSAFTQLNLAASSFSGGYSHSTRVRGALVGHAQGLSFSPYRVQDTFAIASVGDLSGVRLNTPSGSVWTDPWGRAVIPSLPAYRDGQIQVATATLARNVDLINGRYGLEPARGSVSAIDFAVVKVRRTLLTATYPGGEVVPKGAAVLSATGSFITLVGGGGQIFLPDAQALAAPLTVAAADGARCELLFNLAASPDLDALYERAQATCEPQSNPDNAPPATEENV</sequence>
<dbReference type="InterPro" id="IPR025949">
    <property type="entry name" value="PapC-like_C"/>
</dbReference>
<keyword evidence="15" id="KW-1185">Reference proteome</keyword>
<keyword evidence="5 9" id="KW-0812">Transmembrane</keyword>
<protein>
    <submittedName>
        <fullName evidence="14">Outer membrane usher protein YraJ</fullName>
    </submittedName>
</protein>
<dbReference type="Gene3D" id="2.60.40.2070">
    <property type="match status" value="1"/>
</dbReference>
<feature type="region of interest" description="Disordered" evidence="10">
    <location>
        <begin position="454"/>
        <end position="473"/>
    </location>
</feature>
<evidence type="ECO:0000313" key="15">
    <source>
        <dbReference type="Proteomes" id="UP000494269"/>
    </source>
</evidence>
<dbReference type="EMBL" id="CADIJQ010000013">
    <property type="protein sequence ID" value="CAB3740479.1"/>
    <property type="molecule type" value="Genomic_DNA"/>
</dbReference>
<organism evidence="14 15">
    <name type="scientific">Achromobacter kerstersii</name>
    <dbReference type="NCBI Taxonomy" id="1353890"/>
    <lineage>
        <taxon>Bacteria</taxon>
        <taxon>Pseudomonadati</taxon>
        <taxon>Pseudomonadota</taxon>
        <taxon>Betaproteobacteria</taxon>
        <taxon>Burkholderiales</taxon>
        <taxon>Alcaligenaceae</taxon>
        <taxon>Achromobacter</taxon>
    </lineage>
</organism>
<comment type="subcellular location">
    <subcellularLocation>
        <location evidence="1 9">Cell outer membrane</location>
        <topology evidence="1 9">Multi-pass membrane protein</topology>
    </subcellularLocation>
</comment>
<evidence type="ECO:0000259" key="13">
    <source>
        <dbReference type="Pfam" id="PF13954"/>
    </source>
</evidence>
<feature type="domain" description="PapC-like C-terminal" evidence="12">
    <location>
        <begin position="735"/>
        <end position="797"/>
    </location>
</feature>